<dbReference type="HOGENOM" id="CLU_2572037_0_0_10"/>
<protein>
    <submittedName>
        <fullName evidence="2">Uncharacterized protein</fullName>
    </submittedName>
</protein>
<organism evidence="2 3">
    <name type="scientific">Solitalea canadensis (strain ATCC 29591 / DSM 3403 / JCM 21819 / LMG 8368 / NBRC 15130 / NCIMB 12057 / USAM 9D)</name>
    <name type="common">Flexibacter canadensis</name>
    <dbReference type="NCBI Taxonomy" id="929556"/>
    <lineage>
        <taxon>Bacteria</taxon>
        <taxon>Pseudomonadati</taxon>
        <taxon>Bacteroidota</taxon>
        <taxon>Sphingobacteriia</taxon>
        <taxon>Sphingobacteriales</taxon>
        <taxon>Sphingobacteriaceae</taxon>
        <taxon>Solitalea</taxon>
    </lineage>
</organism>
<name>H8KS61_SOLCM</name>
<keyword evidence="1" id="KW-0812">Transmembrane</keyword>
<gene>
    <name evidence="2" type="ordered locus">Solca_2823</name>
</gene>
<keyword evidence="3" id="KW-1185">Reference proteome</keyword>
<keyword evidence="1" id="KW-1133">Transmembrane helix</keyword>
<dbReference type="Proteomes" id="UP000007590">
    <property type="component" value="Chromosome"/>
</dbReference>
<keyword evidence="1" id="KW-0472">Membrane</keyword>
<feature type="transmembrane region" description="Helical" evidence="1">
    <location>
        <begin position="9"/>
        <end position="28"/>
    </location>
</feature>
<evidence type="ECO:0000313" key="3">
    <source>
        <dbReference type="Proteomes" id="UP000007590"/>
    </source>
</evidence>
<evidence type="ECO:0000256" key="1">
    <source>
        <dbReference type="SAM" id="Phobius"/>
    </source>
</evidence>
<evidence type="ECO:0000313" key="2">
    <source>
        <dbReference type="EMBL" id="AFD07849.1"/>
    </source>
</evidence>
<proteinExistence type="predicted"/>
<dbReference type="EMBL" id="CP003349">
    <property type="protein sequence ID" value="AFD07849.1"/>
    <property type="molecule type" value="Genomic_DNA"/>
</dbReference>
<dbReference type="KEGG" id="scn:Solca_2823"/>
<dbReference type="AlphaFoldDB" id="H8KS61"/>
<reference evidence="2" key="1">
    <citation type="submission" date="2012-02" db="EMBL/GenBank/DDBJ databases">
        <title>The complete genome of Solitalea canadensis DSM 3403.</title>
        <authorList>
            <consortium name="US DOE Joint Genome Institute (JGI-PGF)"/>
            <person name="Lucas S."/>
            <person name="Copeland A."/>
            <person name="Lapidus A."/>
            <person name="Glavina del Rio T."/>
            <person name="Dalin E."/>
            <person name="Tice H."/>
            <person name="Bruce D."/>
            <person name="Goodwin L."/>
            <person name="Pitluck S."/>
            <person name="Peters L."/>
            <person name="Ovchinnikova G."/>
            <person name="Lu M."/>
            <person name="Kyrpides N."/>
            <person name="Mavromatis K."/>
            <person name="Ivanova N."/>
            <person name="Brettin T."/>
            <person name="Detter J.C."/>
            <person name="Han C."/>
            <person name="Larimer F."/>
            <person name="Land M."/>
            <person name="Hauser L."/>
            <person name="Markowitz V."/>
            <person name="Cheng J.-F."/>
            <person name="Hugenholtz P."/>
            <person name="Woyke T."/>
            <person name="Wu D."/>
            <person name="Spring S."/>
            <person name="Schroeder M."/>
            <person name="Kopitz M."/>
            <person name="Brambilla E."/>
            <person name="Klenk H.-P."/>
            <person name="Eisen J.A."/>
        </authorList>
    </citation>
    <scope>NUCLEOTIDE SEQUENCE</scope>
    <source>
        <strain evidence="2">DSM 3403</strain>
    </source>
</reference>
<sequence>MTMSIQKTAILTVAGMVLLSLLLLFMGFPGNLIFGLWGICLVFLFVFGVIFVVLRLFTRVKKKAAKKSARKPAAVSSKAKR</sequence>
<dbReference type="STRING" id="929556.Solca_2823"/>
<feature type="transmembrane region" description="Helical" evidence="1">
    <location>
        <begin position="34"/>
        <end position="57"/>
    </location>
</feature>
<accession>H8KS61</accession>